<protein>
    <recommendedName>
        <fullName evidence="3">Alpha/beta hydrolase family protein</fullName>
    </recommendedName>
</protein>
<evidence type="ECO:0008006" key="3">
    <source>
        <dbReference type="Google" id="ProtNLM"/>
    </source>
</evidence>
<evidence type="ECO:0000313" key="2">
    <source>
        <dbReference type="Proteomes" id="UP000182360"/>
    </source>
</evidence>
<gene>
    <name evidence="1" type="ORF">SAMN04487977_11244</name>
</gene>
<dbReference type="OrthoDB" id="9764953at2"/>
<dbReference type="Gene3D" id="3.40.50.1820">
    <property type="entry name" value="alpha/beta hydrolase"/>
    <property type="match status" value="1"/>
</dbReference>
<name>A0A1H9JDI1_9SPIR</name>
<accession>A0A1H9JDI1</accession>
<organism evidence="1 2">
    <name type="scientific">Treponema bryantii</name>
    <dbReference type="NCBI Taxonomy" id="163"/>
    <lineage>
        <taxon>Bacteria</taxon>
        <taxon>Pseudomonadati</taxon>
        <taxon>Spirochaetota</taxon>
        <taxon>Spirochaetia</taxon>
        <taxon>Spirochaetales</taxon>
        <taxon>Treponemataceae</taxon>
        <taxon>Treponema</taxon>
    </lineage>
</organism>
<dbReference type="AlphaFoldDB" id="A0A1H9JDI1"/>
<dbReference type="SUPFAM" id="SSF53474">
    <property type="entry name" value="alpha/beta-Hydrolases"/>
    <property type="match status" value="1"/>
</dbReference>
<keyword evidence="2" id="KW-1185">Reference proteome</keyword>
<sequence length="294" mass="33731">MSTNSLPPWANEIPKGSFISYSPTYKVGEYFSRFHKGLFEEANLKYYYYDPTEHGFPKGKQYPVLIFLHGFANSLEGDICINYSGAEFYAKDEYQKVLGGAYILIPLANEYRDTEGNCHGYWNETYIPQIHGLIEYFIKTITSKDVAISKKIIFGHSLGASICFRIVDAYTDYFDALIPIGTSDISDNKTLDRYDQNNIWLFLAVSKHDEYNEYQTKIIPHLPRLKQMKHSYIFTPEWVYNGDKGIASINIGVEIGQHCLINSMHCNLMFDDGTPIYPELPNGILGWLKEVIES</sequence>
<evidence type="ECO:0000313" key="1">
    <source>
        <dbReference type="EMBL" id="SEQ84848.1"/>
    </source>
</evidence>
<dbReference type="Proteomes" id="UP000182360">
    <property type="component" value="Unassembled WGS sequence"/>
</dbReference>
<dbReference type="RefSeq" id="WP_074645425.1">
    <property type="nucleotide sequence ID" value="NZ_FOFU01000012.1"/>
</dbReference>
<proteinExistence type="predicted"/>
<reference evidence="1 2" key="1">
    <citation type="submission" date="2016-10" db="EMBL/GenBank/DDBJ databases">
        <authorList>
            <person name="de Groot N.N."/>
        </authorList>
    </citation>
    <scope>NUCLEOTIDE SEQUENCE [LARGE SCALE GENOMIC DNA]</scope>
    <source>
        <strain evidence="1 2">B25</strain>
    </source>
</reference>
<dbReference type="EMBL" id="FOFU01000012">
    <property type="protein sequence ID" value="SEQ84848.1"/>
    <property type="molecule type" value="Genomic_DNA"/>
</dbReference>
<dbReference type="InterPro" id="IPR029058">
    <property type="entry name" value="AB_hydrolase_fold"/>
</dbReference>